<proteinExistence type="predicted"/>
<dbReference type="EMBL" id="CP075584">
    <property type="protein sequence ID" value="WBM81622.1"/>
    <property type="molecule type" value="Genomic_DNA"/>
</dbReference>
<keyword evidence="2" id="KW-0012">Acyltransferase</keyword>
<dbReference type="Pfam" id="PF00583">
    <property type="entry name" value="Acetyltransf_1"/>
    <property type="match status" value="1"/>
</dbReference>
<evidence type="ECO:0000313" key="4">
    <source>
        <dbReference type="EMBL" id="WBM81622.1"/>
    </source>
</evidence>
<reference evidence="4 5" key="1">
    <citation type="submission" date="2021-05" db="EMBL/GenBank/DDBJ databases">
        <authorList>
            <person name="Kumar R."/>
            <person name="Kumar A."/>
            <person name="Mukhia S."/>
        </authorList>
    </citation>
    <scope>NUCLEOTIDE SEQUENCE [LARGE SCALE GENOMIC DNA]</scope>
    <source>
        <strain evidence="4 5">ERMR7:08</strain>
    </source>
</reference>
<accession>A0ABY7NIK6</accession>
<dbReference type="Proteomes" id="UP001212421">
    <property type="component" value="Chromosome"/>
</dbReference>
<keyword evidence="1" id="KW-0808">Transferase</keyword>
<dbReference type="SUPFAM" id="SSF55729">
    <property type="entry name" value="Acyl-CoA N-acyltransferases (Nat)"/>
    <property type="match status" value="1"/>
</dbReference>
<feature type="domain" description="N-acetyltransferase" evidence="3">
    <location>
        <begin position="64"/>
        <end position="212"/>
    </location>
</feature>
<dbReference type="Gene3D" id="3.40.630.30">
    <property type="match status" value="1"/>
</dbReference>
<sequence length="245" mass="27460">MRWRRFEDPLRFQIQRGRPASSLPHRFPPLSTDTHEKGRYPVAIEFADTTTTRDTFVYIAADDPLAQPLLTDLAAEYHSRYGSYFGESASTEISRYPVDAFAAPDGAFVVLVRDGIPIAGGAFKRFDERTAELKRIWTAASHRRQGLARFVVAELEAESARRGYDRVFLTTGPRQPEAKNLYLVTGYTPLFDTALTPDEVVIHAFAKSLDAQDLDVSGITAAHYAAIRREHADNPRFVALIPESD</sequence>
<dbReference type="InterPro" id="IPR016181">
    <property type="entry name" value="Acyl_CoA_acyltransferase"/>
</dbReference>
<evidence type="ECO:0000259" key="3">
    <source>
        <dbReference type="PROSITE" id="PS51186"/>
    </source>
</evidence>
<dbReference type="InterPro" id="IPR000182">
    <property type="entry name" value="GNAT_dom"/>
</dbReference>
<evidence type="ECO:0000256" key="1">
    <source>
        <dbReference type="ARBA" id="ARBA00022679"/>
    </source>
</evidence>
<gene>
    <name evidence="4" type="ORF">KIV56_17875</name>
</gene>
<dbReference type="InterPro" id="IPR050832">
    <property type="entry name" value="Bact_Acetyltransf"/>
</dbReference>
<dbReference type="PANTHER" id="PTHR43877:SF2">
    <property type="entry name" value="AMINOALKYLPHOSPHONATE N-ACETYLTRANSFERASE-RELATED"/>
    <property type="match status" value="1"/>
</dbReference>
<evidence type="ECO:0000313" key="5">
    <source>
        <dbReference type="Proteomes" id="UP001212421"/>
    </source>
</evidence>
<organism evidence="4 5">
    <name type="scientific">Cryobacterium breve</name>
    <dbReference type="NCBI Taxonomy" id="1259258"/>
    <lineage>
        <taxon>Bacteria</taxon>
        <taxon>Bacillati</taxon>
        <taxon>Actinomycetota</taxon>
        <taxon>Actinomycetes</taxon>
        <taxon>Micrococcales</taxon>
        <taxon>Microbacteriaceae</taxon>
        <taxon>Cryobacterium</taxon>
    </lineage>
</organism>
<dbReference type="PROSITE" id="PS51186">
    <property type="entry name" value="GNAT"/>
    <property type="match status" value="1"/>
</dbReference>
<protein>
    <submittedName>
        <fullName evidence="4">GNAT family N-acetyltransferase</fullName>
    </submittedName>
</protein>
<dbReference type="CDD" id="cd04301">
    <property type="entry name" value="NAT_SF"/>
    <property type="match status" value="1"/>
</dbReference>
<keyword evidence="5" id="KW-1185">Reference proteome</keyword>
<evidence type="ECO:0000256" key="2">
    <source>
        <dbReference type="ARBA" id="ARBA00023315"/>
    </source>
</evidence>
<dbReference type="PANTHER" id="PTHR43877">
    <property type="entry name" value="AMINOALKYLPHOSPHONATE N-ACETYLTRANSFERASE-RELATED-RELATED"/>
    <property type="match status" value="1"/>
</dbReference>
<name>A0ABY7NIK6_9MICO</name>